<dbReference type="GO" id="GO:0046589">
    <property type="term" value="F:ribonuclease T1 activity"/>
    <property type="evidence" value="ECO:0007669"/>
    <property type="project" value="UniProtKB-EC"/>
</dbReference>
<protein>
    <submittedName>
        <fullName evidence="4">Ribonuclease T1</fullName>
        <ecNumber evidence="4">4.6.1.24</ecNumber>
    </submittedName>
</protein>
<reference evidence="4 5" key="1">
    <citation type="submission" date="2023-07" db="EMBL/GenBank/DDBJ databases">
        <title>Sorghum-associated microbial communities from plants grown in Nebraska, USA.</title>
        <authorList>
            <person name="Schachtman D."/>
        </authorList>
    </citation>
    <scope>NUCLEOTIDE SEQUENCE [LARGE SCALE GENOMIC DNA]</scope>
    <source>
        <strain evidence="4 5">BE248</strain>
    </source>
</reference>
<dbReference type="InterPro" id="IPR000026">
    <property type="entry name" value="N1-like"/>
</dbReference>
<dbReference type="Pfam" id="PF00545">
    <property type="entry name" value="Ribonuclease"/>
    <property type="match status" value="1"/>
</dbReference>
<proteinExistence type="predicted"/>
<feature type="region of interest" description="Disordered" evidence="3">
    <location>
        <begin position="25"/>
        <end position="44"/>
    </location>
</feature>
<keyword evidence="4" id="KW-0456">Lyase</keyword>
<keyword evidence="1" id="KW-0540">Nuclease</keyword>
<accession>A0ABU1UPQ9</accession>
<gene>
    <name evidence="4" type="ORF">J2X11_002012</name>
</gene>
<keyword evidence="5" id="KW-1185">Reference proteome</keyword>
<dbReference type="Proteomes" id="UP001257739">
    <property type="component" value="Unassembled WGS sequence"/>
</dbReference>
<dbReference type="Gene3D" id="3.10.450.30">
    <property type="entry name" value="Microbial ribonucleases"/>
    <property type="match status" value="1"/>
</dbReference>
<dbReference type="InterPro" id="IPR016191">
    <property type="entry name" value="Ribonuclease/ribotoxin"/>
</dbReference>
<keyword evidence="2" id="KW-0378">Hydrolase</keyword>
<sequence>MSRRMLVAILIGIVAIALLKQYAGTENSPAPQPTATASAPSSIGSLPQEAVDTIALIQSDGPFPYRQDGAVFMNRERRLPAHGRGYWREYTVTTPGESDRGARRIVHGEGDEYYYTDDHYGSFERIHPPKLVK</sequence>
<dbReference type="EC" id="4.6.1.24" evidence="4"/>
<feature type="compositionally biased region" description="Low complexity" evidence="3">
    <location>
        <begin position="33"/>
        <end position="42"/>
    </location>
</feature>
<evidence type="ECO:0000256" key="1">
    <source>
        <dbReference type="ARBA" id="ARBA00022722"/>
    </source>
</evidence>
<organism evidence="4 5">
    <name type="scientific">Aeromicrobium panaciterrae</name>
    <dbReference type="NCBI Taxonomy" id="363861"/>
    <lineage>
        <taxon>Bacteria</taxon>
        <taxon>Bacillati</taxon>
        <taxon>Actinomycetota</taxon>
        <taxon>Actinomycetes</taxon>
        <taxon>Propionibacteriales</taxon>
        <taxon>Nocardioidaceae</taxon>
        <taxon>Aeromicrobium</taxon>
    </lineage>
</organism>
<dbReference type="RefSeq" id="WP_309970333.1">
    <property type="nucleotide sequence ID" value="NZ_JAVDWH010000001.1"/>
</dbReference>
<evidence type="ECO:0000256" key="2">
    <source>
        <dbReference type="ARBA" id="ARBA00022801"/>
    </source>
</evidence>
<dbReference type="EMBL" id="JAVDWH010000001">
    <property type="protein sequence ID" value="MDR7087173.1"/>
    <property type="molecule type" value="Genomic_DNA"/>
</dbReference>
<dbReference type="SUPFAM" id="SSF53933">
    <property type="entry name" value="Microbial ribonucleases"/>
    <property type="match status" value="1"/>
</dbReference>
<comment type="caution">
    <text evidence="4">The sequence shown here is derived from an EMBL/GenBank/DDBJ whole genome shotgun (WGS) entry which is preliminary data.</text>
</comment>
<evidence type="ECO:0000313" key="5">
    <source>
        <dbReference type="Proteomes" id="UP001257739"/>
    </source>
</evidence>
<name>A0ABU1UPQ9_9ACTN</name>
<evidence type="ECO:0000313" key="4">
    <source>
        <dbReference type="EMBL" id="MDR7087173.1"/>
    </source>
</evidence>
<evidence type="ECO:0000256" key="3">
    <source>
        <dbReference type="SAM" id="MobiDB-lite"/>
    </source>
</evidence>